<dbReference type="GO" id="GO:0043565">
    <property type="term" value="F:sequence-specific DNA binding"/>
    <property type="evidence" value="ECO:0007669"/>
    <property type="project" value="InterPro"/>
</dbReference>
<dbReference type="PROSITE" id="PS01124">
    <property type="entry name" value="HTH_ARAC_FAMILY_2"/>
    <property type="match status" value="1"/>
</dbReference>
<dbReference type="OrthoDB" id="9802263at2"/>
<keyword evidence="6" id="KW-1185">Reference proteome</keyword>
<dbReference type="SMART" id="SM00342">
    <property type="entry name" value="HTH_ARAC"/>
    <property type="match status" value="1"/>
</dbReference>
<dbReference type="InterPro" id="IPR009057">
    <property type="entry name" value="Homeodomain-like_sf"/>
</dbReference>
<evidence type="ECO:0000313" key="6">
    <source>
        <dbReference type="Proteomes" id="UP000245086"/>
    </source>
</evidence>
<dbReference type="InterPro" id="IPR018060">
    <property type="entry name" value="HTH_AraC"/>
</dbReference>
<keyword evidence="2" id="KW-0238">DNA-binding</keyword>
<sequence length="315" mass="34956">MDLLTDVLHEAGLKRRVLDLRNLDDLTALEFPCDRSMGLHVVTRGQIHIHAPSLAEPLELAAGSVALMARGCTHVLSTSRSYDPMHKVSVAGEFAQPGPDFAPCPATSSLISGAYQFWNNPIHALFREIPDWFVLNTQSLGSFHPLTLTIGLLDEELRRPSLGGQTIIYGLLDVIFTYLIREMVNRIGHAKPGWSYAIADLQIRKAVAALHADPTEAWTLDALAGRAGLSRTVFAERFRRAMGDTPLSYLRNLRVQRAMNLLAETPQTLEHVARVAGFSDAFAFSKAFKKIVGQSPKDFRLQAKLDQASPWRLHR</sequence>
<dbReference type="Gene3D" id="1.10.10.60">
    <property type="entry name" value="Homeodomain-like"/>
    <property type="match status" value="2"/>
</dbReference>
<dbReference type="PANTHER" id="PTHR46796:SF7">
    <property type="entry name" value="ARAC FAMILY TRANSCRIPTIONAL REGULATOR"/>
    <property type="match status" value="1"/>
</dbReference>
<dbReference type="InterPro" id="IPR050204">
    <property type="entry name" value="AraC_XylS_family_regulators"/>
</dbReference>
<dbReference type="RefSeq" id="WP_108984814.1">
    <property type="nucleotide sequence ID" value="NZ_BFBR01000004.1"/>
</dbReference>
<keyword evidence="3" id="KW-0804">Transcription</keyword>
<reference evidence="5 6" key="1">
    <citation type="journal article" date="2018" name="Genome Announc.">
        <title>Draft Genome Sequence of "Candidatus Phycosocius bacilliformis," an Alphaproteobacterial Ectosymbiont of the Hydrocarbon-Producing Green Alga Botryococcus braunii.</title>
        <authorList>
            <person name="Tanabe Y."/>
            <person name="Yamaguchi H."/>
            <person name="Watanabe M.M."/>
        </authorList>
    </citation>
    <scope>NUCLEOTIDE SEQUENCE [LARGE SCALE GENOMIC DNA]</scope>
    <source>
        <strain evidence="5 6">BOTRYCO-2</strain>
    </source>
</reference>
<dbReference type="Pfam" id="PF12833">
    <property type="entry name" value="HTH_18"/>
    <property type="match status" value="1"/>
</dbReference>
<evidence type="ECO:0000256" key="3">
    <source>
        <dbReference type="ARBA" id="ARBA00023163"/>
    </source>
</evidence>
<dbReference type="EMBL" id="BFBR01000004">
    <property type="protein sequence ID" value="GBF57956.1"/>
    <property type="molecule type" value="Genomic_DNA"/>
</dbReference>
<name>A0A2P2EA64_9PROT</name>
<dbReference type="SUPFAM" id="SSF46689">
    <property type="entry name" value="Homeodomain-like"/>
    <property type="match status" value="2"/>
</dbReference>
<dbReference type="AlphaFoldDB" id="A0A2P2EA64"/>
<protein>
    <submittedName>
        <fullName evidence="5">RCS-specific HTH-type transcriptional activator RclR</fullName>
    </submittedName>
</protein>
<organism evidence="5 6">
    <name type="scientific">Candidatus Phycosocius bacilliformis</name>
    <dbReference type="NCBI Taxonomy" id="1445552"/>
    <lineage>
        <taxon>Bacteria</taxon>
        <taxon>Pseudomonadati</taxon>
        <taxon>Pseudomonadota</taxon>
        <taxon>Alphaproteobacteria</taxon>
        <taxon>Caulobacterales</taxon>
        <taxon>Caulobacterales incertae sedis</taxon>
        <taxon>Candidatus Phycosocius</taxon>
    </lineage>
</organism>
<feature type="domain" description="HTH araC/xylS-type" evidence="4">
    <location>
        <begin position="204"/>
        <end position="302"/>
    </location>
</feature>
<dbReference type="Pfam" id="PF12852">
    <property type="entry name" value="Cupin_6"/>
    <property type="match status" value="1"/>
</dbReference>
<accession>A0A2P2EA64</accession>
<evidence type="ECO:0000313" key="5">
    <source>
        <dbReference type="EMBL" id="GBF57956.1"/>
    </source>
</evidence>
<dbReference type="PANTHER" id="PTHR46796">
    <property type="entry name" value="HTH-TYPE TRANSCRIPTIONAL ACTIVATOR RHAS-RELATED"/>
    <property type="match status" value="1"/>
</dbReference>
<evidence type="ECO:0000256" key="2">
    <source>
        <dbReference type="ARBA" id="ARBA00023125"/>
    </source>
</evidence>
<comment type="caution">
    <text evidence="5">The sequence shown here is derived from an EMBL/GenBank/DDBJ whole genome shotgun (WGS) entry which is preliminary data.</text>
</comment>
<gene>
    <name evidence="5" type="primary">rclR</name>
    <name evidence="5" type="ORF">PbB2_01627</name>
</gene>
<dbReference type="GO" id="GO:0003700">
    <property type="term" value="F:DNA-binding transcription factor activity"/>
    <property type="evidence" value="ECO:0007669"/>
    <property type="project" value="InterPro"/>
</dbReference>
<dbReference type="Proteomes" id="UP000245086">
    <property type="component" value="Unassembled WGS sequence"/>
</dbReference>
<dbReference type="InterPro" id="IPR032783">
    <property type="entry name" value="AraC_lig"/>
</dbReference>
<evidence type="ECO:0000256" key="1">
    <source>
        <dbReference type="ARBA" id="ARBA00023015"/>
    </source>
</evidence>
<keyword evidence="1" id="KW-0805">Transcription regulation</keyword>
<evidence type="ECO:0000259" key="4">
    <source>
        <dbReference type="PROSITE" id="PS01124"/>
    </source>
</evidence>
<proteinExistence type="predicted"/>